<evidence type="ECO:0000313" key="2">
    <source>
        <dbReference type="Proteomes" id="UP001597181"/>
    </source>
</evidence>
<dbReference type="EMBL" id="JBHTLY010000018">
    <property type="protein sequence ID" value="MFD1203511.1"/>
    <property type="molecule type" value="Genomic_DNA"/>
</dbReference>
<proteinExistence type="predicted"/>
<name>A0ABW3TRZ2_9MICO</name>
<dbReference type="RefSeq" id="WP_343962812.1">
    <property type="nucleotide sequence ID" value="NZ_BAAAKZ010000018.1"/>
</dbReference>
<comment type="caution">
    <text evidence="1">The sequence shown here is derived from an EMBL/GenBank/DDBJ whole genome shotgun (WGS) entry which is preliminary data.</text>
</comment>
<keyword evidence="2" id="KW-1185">Reference proteome</keyword>
<evidence type="ECO:0008006" key="3">
    <source>
        <dbReference type="Google" id="ProtNLM"/>
    </source>
</evidence>
<reference evidence="2" key="1">
    <citation type="journal article" date="2019" name="Int. J. Syst. Evol. Microbiol.">
        <title>The Global Catalogue of Microorganisms (GCM) 10K type strain sequencing project: providing services to taxonomists for standard genome sequencing and annotation.</title>
        <authorList>
            <consortium name="The Broad Institute Genomics Platform"/>
            <consortium name="The Broad Institute Genome Sequencing Center for Infectious Disease"/>
            <person name="Wu L."/>
            <person name="Ma J."/>
        </authorList>
    </citation>
    <scope>NUCLEOTIDE SEQUENCE [LARGE SCALE GENOMIC DNA]</scope>
    <source>
        <strain evidence="2">CCUG 50213</strain>
    </source>
</reference>
<evidence type="ECO:0000313" key="1">
    <source>
        <dbReference type="EMBL" id="MFD1203511.1"/>
    </source>
</evidence>
<dbReference type="Proteomes" id="UP001597181">
    <property type="component" value="Unassembled WGS sequence"/>
</dbReference>
<organism evidence="1 2">
    <name type="scientific">Leucobacter albus</name>
    <dbReference type="NCBI Taxonomy" id="272210"/>
    <lineage>
        <taxon>Bacteria</taxon>
        <taxon>Bacillati</taxon>
        <taxon>Actinomycetota</taxon>
        <taxon>Actinomycetes</taxon>
        <taxon>Micrococcales</taxon>
        <taxon>Microbacteriaceae</taxon>
        <taxon>Leucobacter</taxon>
    </lineage>
</organism>
<protein>
    <recommendedName>
        <fullName evidence="3">RDD family protein</fullName>
    </recommendedName>
</protein>
<sequence length="89" mass="9481">MAEDSKTVQVTDAVVRTTLLPLVVTLIVDVVLRTTGVDLGGYQTLVAAGAGYIGYAVVRFLEVYVSPKWGYILGLKVASAPTYKGRYAA</sequence>
<accession>A0ABW3TRZ2</accession>
<gene>
    <name evidence="1" type="ORF">ACFQ3U_16585</name>
</gene>